<gene>
    <name evidence="2" type="ORF">PCC6912_18500</name>
</gene>
<dbReference type="PANTHER" id="PTHR43245">
    <property type="entry name" value="BIFUNCTIONAL POLYMYXIN RESISTANCE PROTEIN ARNA"/>
    <property type="match status" value="1"/>
</dbReference>
<sequence>MNILILGGTQFLGRHFVEIALNNGYQITLFNRGQTNNSLYPNVEKLVGDRLKGNLAALRGRKWDIVIDTAGYFPNLEQLVRDTAELLKDSVEFYIFISTISVYAELKTNGDETLPRYGIDRNPPEKTDAEIYGTHKALAESVVQEIYGERGLIVRPGLIVGPYDNLGRLPYWVRRVAQGGEVLTPESPNLPVQFIDARDLVEWIYRMALARKGGVYNAVGPDYSLNLGQVLETCRQVSGSDAKFIWVPGKFLESQGIGHWQELPLWLPSSLQNTFPCLNNRKAIADGLSFSPLAKTIHDLWQWDQLEQPEYPSGLSPEKEKNVLQAWRRAAEEGIDH</sequence>
<dbReference type="InterPro" id="IPR036291">
    <property type="entry name" value="NAD(P)-bd_dom_sf"/>
</dbReference>
<dbReference type="Pfam" id="PF01370">
    <property type="entry name" value="Epimerase"/>
    <property type="match status" value="1"/>
</dbReference>
<dbReference type="PANTHER" id="PTHR43245:SF13">
    <property type="entry name" value="UDP-D-APIOSE_UDP-D-XYLOSE SYNTHASE 2"/>
    <property type="match status" value="1"/>
</dbReference>
<feature type="domain" description="NAD-dependent epimerase/dehydratase" evidence="1">
    <location>
        <begin position="3"/>
        <end position="217"/>
    </location>
</feature>
<dbReference type="EMBL" id="RSCJ01000005">
    <property type="protein sequence ID" value="RUR84256.1"/>
    <property type="molecule type" value="Genomic_DNA"/>
</dbReference>
<dbReference type="CDD" id="cd05265">
    <property type="entry name" value="SDR_a1"/>
    <property type="match status" value="1"/>
</dbReference>
<dbReference type="AlphaFoldDB" id="A0A3S1ALY1"/>
<dbReference type="STRING" id="211165.GCA_000317285_00736"/>
<keyword evidence="3" id="KW-1185">Reference proteome</keyword>
<evidence type="ECO:0000313" key="3">
    <source>
        <dbReference type="Proteomes" id="UP000268857"/>
    </source>
</evidence>
<proteinExistence type="predicted"/>
<name>A0A3S1ALY1_CHLFR</name>
<evidence type="ECO:0000259" key="1">
    <source>
        <dbReference type="Pfam" id="PF01370"/>
    </source>
</evidence>
<accession>A0A3S1ALY1</accession>
<dbReference type="InterPro" id="IPR001509">
    <property type="entry name" value="Epimerase_deHydtase"/>
</dbReference>
<dbReference type="Proteomes" id="UP000268857">
    <property type="component" value="Unassembled WGS sequence"/>
</dbReference>
<protein>
    <recommendedName>
        <fullName evidence="1">NAD-dependent epimerase/dehydratase domain-containing protein</fullName>
    </recommendedName>
</protein>
<dbReference type="InterPro" id="IPR050177">
    <property type="entry name" value="Lipid_A_modif_metabolic_enz"/>
</dbReference>
<comment type="caution">
    <text evidence="2">The sequence shown here is derived from an EMBL/GenBank/DDBJ whole genome shotgun (WGS) entry which is preliminary data.</text>
</comment>
<dbReference type="SUPFAM" id="SSF51735">
    <property type="entry name" value="NAD(P)-binding Rossmann-fold domains"/>
    <property type="match status" value="1"/>
</dbReference>
<evidence type="ECO:0000313" key="2">
    <source>
        <dbReference type="EMBL" id="RUR84256.1"/>
    </source>
</evidence>
<reference evidence="2 3" key="1">
    <citation type="journal article" date="2019" name="Genome Biol. Evol.">
        <title>Day and night: Metabolic profiles and evolutionary relationships of six axenic non-marine cyanobacteria.</title>
        <authorList>
            <person name="Will S.E."/>
            <person name="Henke P."/>
            <person name="Boedeker C."/>
            <person name="Huang S."/>
            <person name="Brinkmann H."/>
            <person name="Rohde M."/>
            <person name="Jarek M."/>
            <person name="Friedl T."/>
            <person name="Seufert S."/>
            <person name="Schumacher M."/>
            <person name="Overmann J."/>
            <person name="Neumann-Schaal M."/>
            <person name="Petersen J."/>
        </authorList>
    </citation>
    <scope>NUCLEOTIDE SEQUENCE [LARGE SCALE GENOMIC DNA]</scope>
    <source>
        <strain evidence="2 3">PCC 6912</strain>
    </source>
</reference>
<dbReference type="OrthoDB" id="9809586at2"/>
<dbReference type="Gene3D" id="3.40.50.720">
    <property type="entry name" value="NAD(P)-binding Rossmann-like Domain"/>
    <property type="match status" value="1"/>
</dbReference>
<organism evidence="2 3">
    <name type="scientific">Chlorogloeopsis fritschii PCC 6912</name>
    <dbReference type="NCBI Taxonomy" id="211165"/>
    <lineage>
        <taxon>Bacteria</taxon>
        <taxon>Bacillati</taxon>
        <taxon>Cyanobacteriota</taxon>
        <taxon>Cyanophyceae</taxon>
        <taxon>Nostocales</taxon>
        <taxon>Chlorogloeopsidaceae</taxon>
        <taxon>Chlorogloeopsis</taxon>
    </lineage>
</organism>
<dbReference type="RefSeq" id="WP_016873306.1">
    <property type="nucleotide sequence ID" value="NZ_AJLN01000040.1"/>
</dbReference>